<protein>
    <recommendedName>
        <fullName evidence="2">arginine--tRNA ligase</fullName>
        <ecNumber evidence="2">6.1.1.19</ecNumber>
    </recommendedName>
</protein>
<dbReference type="InterPro" id="IPR008909">
    <property type="entry name" value="DALR_anticod-bd"/>
</dbReference>
<organism evidence="12 13">
    <name type="scientific">Hyaloscypha variabilis (strain UAMH 11265 / GT02V1 / F)</name>
    <name type="common">Meliniomyces variabilis</name>
    <dbReference type="NCBI Taxonomy" id="1149755"/>
    <lineage>
        <taxon>Eukaryota</taxon>
        <taxon>Fungi</taxon>
        <taxon>Dikarya</taxon>
        <taxon>Ascomycota</taxon>
        <taxon>Pezizomycotina</taxon>
        <taxon>Leotiomycetes</taxon>
        <taxon>Helotiales</taxon>
        <taxon>Hyaloscyphaceae</taxon>
        <taxon>Hyaloscypha</taxon>
        <taxon>Hyaloscypha variabilis</taxon>
    </lineage>
</organism>
<dbReference type="GO" id="GO:0005524">
    <property type="term" value="F:ATP binding"/>
    <property type="evidence" value="ECO:0007669"/>
    <property type="project" value="UniProtKB-KW"/>
</dbReference>
<dbReference type="NCBIfam" id="TIGR00456">
    <property type="entry name" value="argS"/>
    <property type="match status" value="1"/>
</dbReference>
<comment type="similarity">
    <text evidence="1 9">Belongs to the class-I aminoacyl-tRNA synthetase family.</text>
</comment>
<dbReference type="SUPFAM" id="SSF47323">
    <property type="entry name" value="Anticodon-binding domain of a subclass of class I aminoacyl-tRNA synthetases"/>
    <property type="match status" value="1"/>
</dbReference>
<keyword evidence="4 9" id="KW-0547">Nucleotide-binding</keyword>
<dbReference type="Pfam" id="PF00750">
    <property type="entry name" value="tRNA-synt_1d"/>
    <property type="match status" value="1"/>
</dbReference>
<proteinExistence type="inferred from homology"/>
<keyword evidence="13" id="KW-1185">Reference proteome</keyword>
<name>A0A2J6QV48_HYAVF</name>
<dbReference type="AlphaFoldDB" id="A0A2J6QV48"/>
<dbReference type="Pfam" id="PF05746">
    <property type="entry name" value="DALR_1"/>
    <property type="match status" value="1"/>
</dbReference>
<dbReference type="InterPro" id="IPR035684">
    <property type="entry name" value="ArgRS_core"/>
</dbReference>
<feature type="compositionally biased region" description="Polar residues" evidence="10">
    <location>
        <begin position="1"/>
        <end position="12"/>
    </location>
</feature>
<dbReference type="Gene3D" id="3.40.50.620">
    <property type="entry name" value="HUPs"/>
    <property type="match status" value="1"/>
</dbReference>
<evidence type="ECO:0000313" key="12">
    <source>
        <dbReference type="EMBL" id="PMD30128.1"/>
    </source>
</evidence>
<dbReference type="PRINTS" id="PR01038">
    <property type="entry name" value="TRNASYNTHARG"/>
</dbReference>
<keyword evidence="5 9" id="KW-0067">ATP-binding</keyword>
<dbReference type="GO" id="GO:0006420">
    <property type="term" value="P:arginyl-tRNA aminoacylation"/>
    <property type="evidence" value="ECO:0007669"/>
    <property type="project" value="InterPro"/>
</dbReference>
<dbReference type="InterPro" id="IPR014729">
    <property type="entry name" value="Rossmann-like_a/b/a_fold"/>
</dbReference>
<evidence type="ECO:0000256" key="8">
    <source>
        <dbReference type="ARBA" id="ARBA00049339"/>
    </source>
</evidence>
<dbReference type="EMBL" id="KZ613969">
    <property type="protein sequence ID" value="PMD30128.1"/>
    <property type="molecule type" value="Genomic_DNA"/>
</dbReference>
<feature type="domain" description="DALR anticodon binding" evidence="11">
    <location>
        <begin position="539"/>
        <end position="648"/>
    </location>
</feature>
<dbReference type="Gene3D" id="3.30.1360.70">
    <property type="entry name" value="Arginyl tRNA synthetase N-terminal domain"/>
    <property type="match status" value="1"/>
</dbReference>
<dbReference type="SMART" id="SM00836">
    <property type="entry name" value="DALR_1"/>
    <property type="match status" value="1"/>
</dbReference>
<dbReference type="InterPro" id="IPR036695">
    <property type="entry name" value="Arg-tRNA-synth_N_sf"/>
</dbReference>
<evidence type="ECO:0000256" key="6">
    <source>
        <dbReference type="ARBA" id="ARBA00022917"/>
    </source>
</evidence>
<dbReference type="InterPro" id="IPR001278">
    <property type="entry name" value="Arg-tRNA-ligase"/>
</dbReference>
<evidence type="ECO:0000256" key="9">
    <source>
        <dbReference type="RuleBase" id="RU363038"/>
    </source>
</evidence>
<dbReference type="GO" id="GO:0005739">
    <property type="term" value="C:mitochondrion"/>
    <property type="evidence" value="ECO:0007669"/>
    <property type="project" value="TreeGrafter"/>
</dbReference>
<dbReference type="PANTHER" id="PTHR11956:SF11">
    <property type="entry name" value="ARGININE--TRNA LIGASE, MITOCHONDRIAL-RELATED"/>
    <property type="match status" value="1"/>
</dbReference>
<keyword evidence="6 9" id="KW-0648">Protein biosynthesis</keyword>
<dbReference type="GO" id="GO:0032543">
    <property type="term" value="P:mitochondrial translation"/>
    <property type="evidence" value="ECO:0007669"/>
    <property type="project" value="TreeGrafter"/>
</dbReference>
<evidence type="ECO:0000256" key="1">
    <source>
        <dbReference type="ARBA" id="ARBA00005594"/>
    </source>
</evidence>
<dbReference type="Proteomes" id="UP000235786">
    <property type="component" value="Unassembled WGS sequence"/>
</dbReference>
<evidence type="ECO:0000256" key="3">
    <source>
        <dbReference type="ARBA" id="ARBA00022598"/>
    </source>
</evidence>
<dbReference type="GO" id="GO:0016740">
    <property type="term" value="F:transferase activity"/>
    <property type="evidence" value="ECO:0007669"/>
    <property type="project" value="UniProtKB-KW"/>
</dbReference>
<dbReference type="InterPro" id="IPR009080">
    <property type="entry name" value="tRNAsynth_Ia_anticodon-bd"/>
</dbReference>
<evidence type="ECO:0000256" key="7">
    <source>
        <dbReference type="ARBA" id="ARBA00023146"/>
    </source>
</evidence>
<evidence type="ECO:0000256" key="10">
    <source>
        <dbReference type="SAM" id="MobiDB-lite"/>
    </source>
</evidence>
<keyword evidence="7 9" id="KW-0030">Aminoacyl-tRNA synthetase</keyword>
<dbReference type="EC" id="6.1.1.19" evidence="2"/>
<keyword evidence="12" id="KW-0808">Transferase</keyword>
<accession>A0A2J6QV48</accession>
<evidence type="ECO:0000259" key="11">
    <source>
        <dbReference type="SMART" id="SM00836"/>
    </source>
</evidence>
<sequence length="651" mass="73046">MAANRTDGNFQVQALPDSPLQPQRTTTLSITELELLLRRLGLKVPIPYFEAADVLNKPLDIGRCYLADILNSLIDGNLKKGGAYSSILTPGDVFNGDLAVVLPKLKPGSKPNEVVDSLITKFPLDVPLFNFPFADGIQLRVMFNSQALSRIVLPYIQDRKETYGCDVSPGLVDRKKLVIDFSSPDIAREFQGKHLRSTIIGSFISKLYESMGWDVSKINYLGDWGMPVGLLGVGWERYGSEEQFEADPITHLLEVYNKINKEFISELKESKRIRDRGGDPAELEGQGVFAERKKFFKRLEDGEEKANRFWRRVREVNIANYTKLYASLNISFDEYSGESQVSPAIMTEVEEILKSKGICDNVEGTWLIDLKKHTGRPLGTAIIRNRTGTSSYLLRELAAAIQRYRKYNFDKMIYVVAADLHTIHFPRVFKILELAGMADLASKLQWVDFNGGSQISEQLGEGKGYMLGDILEQYQAAMVNSLEENPDKSILLGDTDREALAAIGTTALLAQELSTRRANKHVFDINQMTSFVEGTGPDLQYRYAKLCSILNLCHATLYLSDKDYASIEDEDHSNLLRYLIQYPDITHTAFKTLESGVIMSYLSSVTSQLSECLSEIEDGTSLTPAQIMLYEVTRRVLENGMKVLGIKLATK</sequence>
<keyword evidence="3 9" id="KW-0436">Ligase</keyword>
<feature type="region of interest" description="Disordered" evidence="10">
    <location>
        <begin position="1"/>
        <end position="21"/>
    </location>
</feature>
<evidence type="ECO:0000256" key="5">
    <source>
        <dbReference type="ARBA" id="ARBA00022840"/>
    </source>
</evidence>
<dbReference type="SUPFAM" id="SSF52374">
    <property type="entry name" value="Nucleotidylyl transferase"/>
    <property type="match status" value="1"/>
</dbReference>
<evidence type="ECO:0000256" key="4">
    <source>
        <dbReference type="ARBA" id="ARBA00022741"/>
    </source>
</evidence>
<comment type="catalytic activity">
    <reaction evidence="8">
        <text>tRNA(Arg) + L-arginine + ATP = L-arginyl-tRNA(Arg) + AMP + diphosphate</text>
        <dbReference type="Rhea" id="RHEA:20301"/>
        <dbReference type="Rhea" id="RHEA-COMP:9658"/>
        <dbReference type="Rhea" id="RHEA-COMP:9673"/>
        <dbReference type="ChEBI" id="CHEBI:30616"/>
        <dbReference type="ChEBI" id="CHEBI:32682"/>
        <dbReference type="ChEBI" id="CHEBI:33019"/>
        <dbReference type="ChEBI" id="CHEBI:78442"/>
        <dbReference type="ChEBI" id="CHEBI:78513"/>
        <dbReference type="ChEBI" id="CHEBI:456215"/>
        <dbReference type="EC" id="6.1.1.19"/>
    </reaction>
</comment>
<dbReference type="PANTHER" id="PTHR11956">
    <property type="entry name" value="ARGINYL-TRNA SYNTHETASE"/>
    <property type="match status" value="1"/>
</dbReference>
<dbReference type="OrthoDB" id="68056at2759"/>
<dbReference type="STRING" id="1149755.A0A2J6QV48"/>
<dbReference type="Gene3D" id="1.10.730.10">
    <property type="entry name" value="Isoleucyl-tRNA Synthetase, Domain 1"/>
    <property type="match status" value="1"/>
</dbReference>
<evidence type="ECO:0000256" key="2">
    <source>
        <dbReference type="ARBA" id="ARBA00012837"/>
    </source>
</evidence>
<dbReference type="GO" id="GO:0004814">
    <property type="term" value="F:arginine-tRNA ligase activity"/>
    <property type="evidence" value="ECO:0007669"/>
    <property type="project" value="UniProtKB-EC"/>
</dbReference>
<gene>
    <name evidence="12" type="ORF">L207DRAFT_444495</name>
</gene>
<evidence type="ECO:0000313" key="13">
    <source>
        <dbReference type="Proteomes" id="UP000235786"/>
    </source>
</evidence>
<reference evidence="12 13" key="1">
    <citation type="submission" date="2016-04" db="EMBL/GenBank/DDBJ databases">
        <title>A degradative enzymes factory behind the ericoid mycorrhizal symbiosis.</title>
        <authorList>
            <consortium name="DOE Joint Genome Institute"/>
            <person name="Martino E."/>
            <person name="Morin E."/>
            <person name="Grelet G."/>
            <person name="Kuo A."/>
            <person name="Kohler A."/>
            <person name="Daghino S."/>
            <person name="Barry K."/>
            <person name="Choi C."/>
            <person name="Cichocki N."/>
            <person name="Clum A."/>
            <person name="Copeland A."/>
            <person name="Hainaut M."/>
            <person name="Haridas S."/>
            <person name="Labutti K."/>
            <person name="Lindquist E."/>
            <person name="Lipzen A."/>
            <person name="Khouja H.-R."/>
            <person name="Murat C."/>
            <person name="Ohm R."/>
            <person name="Olson A."/>
            <person name="Spatafora J."/>
            <person name="Veneault-Fourrey C."/>
            <person name="Henrissat B."/>
            <person name="Grigoriev I."/>
            <person name="Martin F."/>
            <person name="Perotto S."/>
        </authorList>
    </citation>
    <scope>NUCLEOTIDE SEQUENCE [LARGE SCALE GENOMIC DNA]</scope>
    <source>
        <strain evidence="12 13">F</strain>
    </source>
</reference>